<dbReference type="EMBL" id="FNIV01000010">
    <property type="protein sequence ID" value="SDO71440.1"/>
    <property type="molecule type" value="Genomic_DNA"/>
</dbReference>
<gene>
    <name evidence="1" type="ORF">SAMN04487957_110100</name>
</gene>
<protein>
    <submittedName>
        <fullName evidence="1">Uncharacterized protein</fullName>
    </submittedName>
</protein>
<sequence length="127" mass="13500">MEFTNANRTPAGQALHDAGLQDGFTLNLMRAQSQVVVLNLLGQHNASCEVRDNIAAHGGQEVQVWTKPINARWLDGVGLRVSVAIPGPESTEDQRQQSAQQLGHLCTALQELIDGAPAPAQPAEATA</sequence>
<evidence type="ECO:0000313" key="2">
    <source>
        <dbReference type="Proteomes" id="UP000199075"/>
    </source>
</evidence>
<accession>A0A1H0LU61</accession>
<organism evidence="1 2">
    <name type="scientific">Halomonas shengliensis</name>
    <dbReference type="NCBI Taxonomy" id="419597"/>
    <lineage>
        <taxon>Bacteria</taxon>
        <taxon>Pseudomonadati</taxon>
        <taxon>Pseudomonadota</taxon>
        <taxon>Gammaproteobacteria</taxon>
        <taxon>Oceanospirillales</taxon>
        <taxon>Halomonadaceae</taxon>
        <taxon>Halomonas</taxon>
    </lineage>
</organism>
<dbReference type="STRING" id="419597.SAMN04487957_110100"/>
<name>A0A1H0LU61_9GAMM</name>
<dbReference type="RefSeq" id="WP_089680314.1">
    <property type="nucleotide sequence ID" value="NZ_FNIV01000010.1"/>
</dbReference>
<dbReference type="AlphaFoldDB" id="A0A1H0LU61"/>
<dbReference type="Proteomes" id="UP000199075">
    <property type="component" value="Unassembled WGS sequence"/>
</dbReference>
<proteinExistence type="predicted"/>
<reference evidence="2" key="1">
    <citation type="submission" date="2016-10" db="EMBL/GenBank/DDBJ databases">
        <authorList>
            <person name="Varghese N."/>
            <person name="Submissions S."/>
        </authorList>
    </citation>
    <scope>NUCLEOTIDE SEQUENCE [LARGE SCALE GENOMIC DNA]</scope>
    <source>
        <strain evidence="2">CGMCC 1.6444</strain>
    </source>
</reference>
<keyword evidence="2" id="KW-1185">Reference proteome</keyword>
<evidence type="ECO:0000313" key="1">
    <source>
        <dbReference type="EMBL" id="SDO71440.1"/>
    </source>
</evidence>